<comment type="caution">
    <text evidence="5">The sequence shown here is derived from an EMBL/GenBank/DDBJ whole genome shotgun (WGS) entry which is preliminary data.</text>
</comment>
<dbReference type="SMART" id="SM00479">
    <property type="entry name" value="EXOIII"/>
    <property type="match status" value="1"/>
</dbReference>
<dbReference type="SUPFAM" id="SSF53098">
    <property type="entry name" value="Ribonuclease H-like"/>
    <property type="match status" value="1"/>
</dbReference>
<evidence type="ECO:0000259" key="4">
    <source>
        <dbReference type="SMART" id="SM00479"/>
    </source>
</evidence>
<dbReference type="EMBL" id="JACHLL010000001">
    <property type="protein sequence ID" value="MBB6340302.1"/>
    <property type="molecule type" value="Genomic_DNA"/>
</dbReference>
<dbReference type="GO" id="GO:0008408">
    <property type="term" value="F:3'-5' exonuclease activity"/>
    <property type="evidence" value="ECO:0007669"/>
    <property type="project" value="TreeGrafter"/>
</dbReference>
<dbReference type="GO" id="GO:0005829">
    <property type="term" value="C:cytosol"/>
    <property type="evidence" value="ECO:0007669"/>
    <property type="project" value="TreeGrafter"/>
</dbReference>
<evidence type="ECO:0000256" key="2">
    <source>
        <dbReference type="ARBA" id="ARBA00022801"/>
    </source>
</evidence>
<dbReference type="GO" id="GO:0003887">
    <property type="term" value="F:DNA-directed DNA polymerase activity"/>
    <property type="evidence" value="ECO:0007669"/>
    <property type="project" value="UniProtKB-EC"/>
</dbReference>
<accession>A0A7X0BP86</accession>
<dbReference type="AlphaFoldDB" id="A0A7X0BP86"/>
<keyword evidence="6" id="KW-1185">Reference proteome</keyword>
<keyword evidence="5" id="KW-0808">Transferase</keyword>
<keyword evidence="5" id="KW-0548">Nucleotidyltransferase</keyword>
<evidence type="ECO:0000313" key="6">
    <source>
        <dbReference type="Proteomes" id="UP000557193"/>
    </source>
</evidence>
<dbReference type="Pfam" id="PF00929">
    <property type="entry name" value="RNase_T"/>
    <property type="match status" value="1"/>
</dbReference>
<evidence type="ECO:0000256" key="3">
    <source>
        <dbReference type="ARBA" id="ARBA00022839"/>
    </source>
</evidence>
<proteinExistence type="predicted"/>
<keyword evidence="3" id="KW-0269">Exonuclease</keyword>
<evidence type="ECO:0000256" key="1">
    <source>
        <dbReference type="ARBA" id="ARBA00022722"/>
    </source>
</evidence>
<dbReference type="InterPro" id="IPR013520">
    <property type="entry name" value="Ribonucl_H"/>
</dbReference>
<dbReference type="PANTHER" id="PTHR30231:SF4">
    <property type="entry name" value="PROTEIN NEN2"/>
    <property type="match status" value="1"/>
</dbReference>
<dbReference type="RefSeq" id="WP_184680256.1">
    <property type="nucleotide sequence ID" value="NZ_JACHLL010000001.1"/>
</dbReference>
<evidence type="ECO:0000313" key="5">
    <source>
        <dbReference type="EMBL" id="MBB6340302.1"/>
    </source>
</evidence>
<dbReference type="Gene3D" id="3.30.420.10">
    <property type="entry name" value="Ribonuclease H-like superfamily/Ribonuclease H"/>
    <property type="match status" value="1"/>
</dbReference>
<dbReference type="EC" id="2.7.7.7" evidence="5"/>
<dbReference type="PANTHER" id="PTHR30231">
    <property type="entry name" value="DNA POLYMERASE III SUBUNIT EPSILON"/>
    <property type="match status" value="1"/>
</dbReference>
<sequence length="233" mass="25735">MKRLFAWGKPRTDEALHARLQTLPAAAELSQQPLSQQQWVVVDVESTGLNLQRDLLLSIGAVAIEGNSIGLAEGFTCTLNRDQQHLGDSVLLHGISPSELAAGLTPAEALLAFMEYLGDRPLLAFHAPFDQQMLARALKEEFNYKLRHPFLDLADLAPMLCPQAGLSKGGLDDWMSFFGLANLQRHNAYADALATAELALILFSRARRQGLDSAYALSDALARWKRRQQQSAW</sequence>
<keyword evidence="1" id="KW-0540">Nuclease</keyword>
<dbReference type="Proteomes" id="UP000557193">
    <property type="component" value="Unassembled WGS sequence"/>
</dbReference>
<protein>
    <submittedName>
        <fullName evidence="5">DNA polymerase-3 subunit epsilon</fullName>
        <ecNumber evidence="5">2.7.7.7</ecNumber>
    </submittedName>
</protein>
<dbReference type="CDD" id="cd06127">
    <property type="entry name" value="DEDDh"/>
    <property type="match status" value="1"/>
</dbReference>
<organism evidence="5 6">
    <name type="scientific">Pseudomonas fluvialis</name>
    <dbReference type="NCBI Taxonomy" id="1793966"/>
    <lineage>
        <taxon>Bacteria</taxon>
        <taxon>Pseudomonadati</taxon>
        <taxon>Pseudomonadota</taxon>
        <taxon>Gammaproteobacteria</taxon>
        <taxon>Pseudomonadales</taxon>
        <taxon>Pseudomonadaceae</taxon>
        <taxon>Pseudomonas</taxon>
    </lineage>
</organism>
<gene>
    <name evidence="5" type="ORF">HNP49_000452</name>
</gene>
<keyword evidence="2" id="KW-0378">Hydrolase</keyword>
<dbReference type="InterPro" id="IPR036397">
    <property type="entry name" value="RNaseH_sf"/>
</dbReference>
<feature type="domain" description="Exonuclease" evidence="4">
    <location>
        <begin position="38"/>
        <end position="208"/>
    </location>
</feature>
<name>A0A7X0BP86_9PSED</name>
<dbReference type="InterPro" id="IPR012337">
    <property type="entry name" value="RNaseH-like_sf"/>
</dbReference>
<dbReference type="GO" id="GO:0003676">
    <property type="term" value="F:nucleic acid binding"/>
    <property type="evidence" value="ECO:0007669"/>
    <property type="project" value="InterPro"/>
</dbReference>
<reference evidence="5 6" key="1">
    <citation type="submission" date="2020-08" db="EMBL/GenBank/DDBJ databases">
        <title>Functional genomics of gut bacteria from endangered species of beetles.</title>
        <authorList>
            <person name="Carlos-Shanley C."/>
        </authorList>
    </citation>
    <scope>NUCLEOTIDE SEQUENCE [LARGE SCALE GENOMIC DNA]</scope>
    <source>
        <strain evidence="5 6">S00202</strain>
    </source>
</reference>